<evidence type="ECO:0000313" key="7">
    <source>
        <dbReference type="EMBL" id="OPH47096.1"/>
    </source>
</evidence>
<feature type="binding site" evidence="6">
    <location>
        <position position="126"/>
    </location>
    <ligand>
        <name>Fe cation</name>
        <dbReference type="ChEBI" id="CHEBI:24875"/>
        <note>catalytic</note>
    </ligand>
</feature>
<dbReference type="CDD" id="cd10548">
    <property type="entry name" value="cupin_CDO"/>
    <property type="match status" value="1"/>
</dbReference>
<dbReference type="GO" id="GO:0008198">
    <property type="term" value="F:ferrous iron binding"/>
    <property type="evidence" value="ECO:0007669"/>
    <property type="project" value="TreeGrafter"/>
</dbReference>
<keyword evidence="8" id="KW-1185">Reference proteome</keyword>
<reference evidence="8" key="1">
    <citation type="submission" date="2016-07" db="EMBL/GenBank/DDBJ databases">
        <authorList>
            <person name="Florea S."/>
            <person name="Webb J.S."/>
            <person name="Jaromczyk J."/>
            <person name="Schardl C.L."/>
        </authorList>
    </citation>
    <scope>NUCLEOTIDE SEQUENCE [LARGE SCALE GENOMIC DNA]</scope>
    <source>
        <strain evidence="8">CY1</strain>
    </source>
</reference>
<dbReference type="InterPro" id="IPR011051">
    <property type="entry name" value="RmlC_Cupin_sf"/>
</dbReference>
<dbReference type="OrthoDB" id="7059163at2"/>
<dbReference type="InterPro" id="IPR010300">
    <property type="entry name" value="CDO_1"/>
</dbReference>
<comment type="similarity">
    <text evidence="1">Belongs to the cysteine dioxygenase family.</text>
</comment>
<dbReference type="PANTHER" id="PTHR12918">
    <property type="entry name" value="CYSTEINE DIOXYGENASE"/>
    <property type="match status" value="1"/>
</dbReference>
<accession>A0A1V4H7B5</accession>
<dbReference type="STRING" id="1469647.BC351_11325"/>
<proteinExistence type="inferred from homology"/>
<keyword evidence="2 6" id="KW-0479">Metal-binding</keyword>
<evidence type="ECO:0000256" key="5">
    <source>
        <dbReference type="ARBA" id="ARBA00023004"/>
    </source>
</evidence>
<name>A0A1V4H7B5_9BACL</name>
<evidence type="ECO:0000313" key="8">
    <source>
        <dbReference type="Proteomes" id="UP000190626"/>
    </source>
</evidence>
<evidence type="ECO:0000256" key="3">
    <source>
        <dbReference type="ARBA" id="ARBA00022964"/>
    </source>
</evidence>
<dbReference type="EMBL" id="MBTG01000066">
    <property type="protein sequence ID" value="OPH47096.1"/>
    <property type="molecule type" value="Genomic_DNA"/>
</dbReference>
<keyword evidence="3" id="KW-0223">Dioxygenase</keyword>
<keyword evidence="4" id="KW-0560">Oxidoreductase</keyword>
<dbReference type="PANTHER" id="PTHR12918:SF1">
    <property type="entry name" value="CYSTEINE DIOXYGENASE TYPE 1"/>
    <property type="match status" value="1"/>
</dbReference>
<evidence type="ECO:0008006" key="9">
    <source>
        <dbReference type="Google" id="ProtNLM"/>
    </source>
</evidence>
<organism evidence="7 8">
    <name type="scientific">Paenibacillus ferrarius</name>
    <dbReference type="NCBI Taxonomy" id="1469647"/>
    <lineage>
        <taxon>Bacteria</taxon>
        <taxon>Bacillati</taxon>
        <taxon>Bacillota</taxon>
        <taxon>Bacilli</taxon>
        <taxon>Bacillales</taxon>
        <taxon>Paenibacillaceae</taxon>
        <taxon>Paenibacillus</taxon>
    </lineage>
</organism>
<feature type="binding site" evidence="6">
    <location>
        <position position="77"/>
    </location>
    <ligand>
        <name>Fe cation</name>
        <dbReference type="ChEBI" id="CHEBI:24875"/>
        <note>catalytic</note>
    </ligand>
</feature>
<dbReference type="GO" id="GO:0016702">
    <property type="term" value="F:oxidoreductase activity, acting on single donors with incorporation of molecular oxygen, incorporation of two atoms of oxygen"/>
    <property type="evidence" value="ECO:0007669"/>
    <property type="project" value="InterPro"/>
</dbReference>
<dbReference type="Pfam" id="PF05995">
    <property type="entry name" value="CDO_I"/>
    <property type="match status" value="1"/>
</dbReference>
<feature type="binding site" evidence="6">
    <location>
        <position position="75"/>
    </location>
    <ligand>
        <name>Fe cation</name>
        <dbReference type="ChEBI" id="CHEBI:24875"/>
        <note>catalytic</note>
    </ligand>
</feature>
<dbReference type="RefSeq" id="WP_158082367.1">
    <property type="nucleotide sequence ID" value="NZ_MBTG01000066.1"/>
</dbReference>
<dbReference type="SUPFAM" id="SSF51182">
    <property type="entry name" value="RmlC-like cupins"/>
    <property type="match status" value="1"/>
</dbReference>
<sequence>MTLLKAIEQSFCKLQEPSLEQLQAAMTSIESLLHEVPKYKTEPEHLAYGRNVIYSATNLEVIVIHIPAFEATAIHNHGQSIGVAYLTQGSLINTKFHLDCEGYPVADTEDAINAKEYFTAPSEQIHQLSNPSSEAAISIHVYSPPLRQVERYLPYSEILDYVI</sequence>
<protein>
    <recommendedName>
        <fullName evidence="9">Cysteine dioxygenase</fullName>
    </recommendedName>
</protein>
<dbReference type="InterPro" id="IPR014710">
    <property type="entry name" value="RmlC-like_jellyroll"/>
</dbReference>
<comment type="caution">
    <text evidence="7">The sequence shown here is derived from an EMBL/GenBank/DDBJ whole genome shotgun (WGS) entry which is preliminary data.</text>
</comment>
<keyword evidence="5 6" id="KW-0408">Iron</keyword>
<dbReference type="Gene3D" id="2.60.120.10">
    <property type="entry name" value="Jelly Rolls"/>
    <property type="match status" value="1"/>
</dbReference>
<dbReference type="Proteomes" id="UP000190626">
    <property type="component" value="Unassembled WGS sequence"/>
</dbReference>
<evidence type="ECO:0000256" key="6">
    <source>
        <dbReference type="PIRSR" id="PIRSR610300-51"/>
    </source>
</evidence>
<evidence type="ECO:0000256" key="1">
    <source>
        <dbReference type="ARBA" id="ARBA00006622"/>
    </source>
</evidence>
<evidence type="ECO:0000256" key="2">
    <source>
        <dbReference type="ARBA" id="ARBA00022723"/>
    </source>
</evidence>
<evidence type="ECO:0000256" key="4">
    <source>
        <dbReference type="ARBA" id="ARBA00023002"/>
    </source>
</evidence>
<dbReference type="AlphaFoldDB" id="A0A1V4H7B5"/>
<gene>
    <name evidence="7" type="ORF">BC351_11325</name>
</gene>